<comment type="caution">
    <text evidence="1">The sequence shown here is derived from an EMBL/GenBank/DDBJ whole genome shotgun (WGS) entry which is preliminary data.</text>
</comment>
<evidence type="ECO:0000313" key="1">
    <source>
        <dbReference type="EMBL" id="KAL3731550.1"/>
    </source>
</evidence>
<proteinExistence type="predicted"/>
<sequence>MSPNDEVEGEILYFQRRLLGNAIARKQISDNMINKIRRDLPQEIDSAHGQVWDTMLVNKYLDELQVAKKLGRKERKHKEAQAVLATATAAAAAVSSRISSLRKDLLDGSANQENLGKLNTTSGRPSYCSQLMPRARETVPKVGVRKDSLERHSRSIQSALDFSKDHPKSCDICSRPETLMNPILVYSSCKLRSSRAPAVDFWEKFTSAAECALCGGNTDAFRKCKDGKWVHAFCAE</sequence>
<reference evidence="1 2" key="1">
    <citation type="submission" date="2024-11" db="EMBL/GenBank/DDBJ databases">
        <title>Chromosome-level genome assembly of Eucalyptus globulus Labill. provides insights into its genome evolution.</title>
        <authorList>
            <person name="Li X."/>
        </authorList>
    </citation>
    <scope>NUCLEOTIDE SEQUENCE [LARGE SCALE GENOMIC DNA]</scope>
    <source>
        <strain evidence="1">CL2024</strain>
        <tissue evidence="1">Fresh tender leaves</tissue>
    </source>
</reference>
<dbReference type="EMBL" id="JBJKBG010000007">
    <property type="protein sequence ID" value="KAL3731550.1"/>
    <property type="molecule type" value="Genomic_DNA"/>
</dbReference>
<gene>
    <name evidence="1" type="ORF">ACJRO7_028435</name>
</gene>
<accession>A0ABD3K7C9</accession>
<dbReference type="Proteomes" id="UP001634007">
    <property type="component" value="Unassembled WGS sequence"/>
</dbReference>
<keyword evidence="2" id="KW-1185">Reference proteome</keyword>
<dbReference type="AlphaFoldDB" id="A0ABD3K7C9"/>
<name>A0ABD3K7C9_EUCGL</name>
<protein>
    <submittedName>
        <fullName evidence="1">Uncharacterized protein</fullName>
    </submittedName>
</protein>
<organism evidence="1 2">
    <name type="scientific">Eucalyptus globulus</name>
    <name type="common">Tasmanian blue gum</name>
    <dbReference type="NCBI Taxonomy" id="34317"/>
    <lineage>
        <taxon>Eukaryota</taxon>
        <taxon>Viridiplantae</taxon>
        <taxon>Streptophyta</taxon>
        <taxon>Embryophyta</taxon>
        <taxon>Tracheophyta</taxon>
        <taxon>Spermatophyta</taxon>
        <taxon>Magnoliopsida</taxon>
        <taxon>eudicotyledons</taxon>
        <taxon>Gunneridae</taxon>
        <taxon>Pentapetalae</taxon>
        <taxon>rosids</taxon>
        <taxon>malvids</taxon>
        <taxon>Myrtales</taxon>
        <taxon>Myrtaceae</taxon>
        <taxon>Myrtoideae</taxon>
        <taxon>Eucalypteae</taxon>
        <taxon>Eucalyptus</taxon>
    </lineage>
</organism>
<feature type="non-terminal residue" evidence="1">
    <location>
        <position position="236"/>
    </location>
</feature>
<evidence type="ECO:0000313" key="2">
    <source>
        <dbReference type="Proteomes" id="UP001634007"/>
    </source>
</evidence>